<keyword evidence="3" id="KW-1185">Reference proteome</keyword>
<proteinExistence type="predicted"/>
<dbReference type="Proteomes" id="UP000765509">
    <property type="component" value="Unassembled WGS sequence"/>
</dbReference>
<dbReference type="OrthoDB" id="3251181at2759"/>
<comment type="caution">
    <text evidence="2">The sequence shown here is derived from an EMBL/GenBank/DDBJ whole genome shotgun (WGS) entry which is preliminary data.</text>
</comment>
<sequence length="208" mass="23083">MAQALAMYLKQQKPLSQQLIIDCGVTHHMFNNPQPSSSSLKPTNIQVAAGDTNSNLTALGIGTIKNISDKKTLTFKNCLYIPHLKCNLISLLELFKEEPTVNQKNDTFNLMSPGKEILRGTIINKSVIITYSVATSLLTSSNKNPWHNRLGHPGPAVLKSLGIEVDKNSFLICETSKSHKQNFRNHFDHALNTLDCLHMDIVRPVTPP</sequence>
<dbReference type="AlphaFoldDB" id="A0A9Q3BQK9"/>
<protein>
    <recommendedName>
        <fullName evidence="1">Retrovirus-related Pol polyprotein from transposon TNT 1-94-like beta-barrel domain-containing protein</fullName>
    </recommendedName>
</protein>
<reference evidence="2" key="1">
    <citation type="submission" date="2021-03" db="EMBL/GenBank/DDBJ databases">
        <title>Draft genome sequence of rust myrtle Austropuccinia psidii MF-1, a brazilian biotype.</title>
        <authorList>
            <person name="Quecine M.C."/>
            <person name="Pachon D.M.R."/>
            <person name="Bonatelli M.L."/>
            <person name="Correr F.H."/>
            <person name="Franceschini L.M."/>
            <person name="Leite T.F."/>
            <person name="Margarido G.R.A."/>
            <person name="Almeida C.A."/>
            <person name="Ferrarezi J.A."/>
            <person name="Labate C.A."/>
        </authorList>
    </citation>
    <scope>NUCLEOTIDE SEQUENCE</scope>
    <source>
        <strain evidence="2">MF-1</strain>
    </source>
</reference>
<evidence type="ECO:0000313" key="2">
    <source>
        <dbReference type="EMBL" id="MBW0470489.1"/>
    </source>
</evidence>
<organism evidence="2 3">
    <name type="scientific">Austropuccinia psidii MF-1</name>
    <dbReference type="NCBI Taxonomy" id="1389203"/>
    <lineage>
        <taxon>Eukaryota</taxon>
        <taxon>Fungi</taxon>
        <taxon>Dikarya</taxon>
        <taxon>Basidiomycota</taxon>
        <taxon>Pucciniomycotina</taxon>
        <taxon>Pucciniomycetes</taxon>
        <taxon>Pucciniales</taxon>
        <taxon>Sphaerophragmiaceae</taxon>
        <taxon>Austropuccinia</taxon>
    </lineage>
</organism>
<dbReference type="InterPro" id="IPR054722">
    <property type="entry name" value="PolX-like_BBD"/>
</dbReference>
<evidence type="ECO:0000259" key="1">
    <source>
        <dbReference type="Pfam" id="PF22936"/>
    </source>
</evidence>
<gene>
    <name evidence="2" type="ORF">O181_010204</name>
</gene>
<evidence type="ECO:0000313" key="3">
    <source>
        <dbReference type="Proteomes" id="UP000765509"/>
    </source>
</evidence>
<name>A0A9Q3BQK9_9BASI</name>
<dbReference type="EMBL" id="AVOT02002473">
    <property type="protein sequence ID" value="MBW0470489.1"/>
    <property type="molecule type" value="Genomic_DNA"/>
</dbReference>
<accession>A0A9Q3BQK9</accession>
<feature type="domain" description="Retrovirus-related Pol polyprotein from transposon TNT 1-94-like beta-barrel" evidence="1">
    <location>
        <begin position="20"/>
        <end position="95"/>
    </location>
</feature>
<dbReference type="Pfam" id="PF22936">
    <property type="entry name" value="Pol_BBD"/>
    <property type="match status" value="1"/>
</dbReference>